<dbReference type="Proteomes" id="UP000325081">
    <property type="component" value="Unassembled WGS sequence"/>
</dbReference>
<keyword evidence="4" id="KW-0964">Secreted</keyword>
<accession>A0A5A7QV44</accession>
<keyword evidence="6" id="KW-1133">Transmembrane helix</keyword>
<dbReference type="GO" id="GO:0060320">
    <property type="term" value="P:rejection of self pollen"/>
    <property type="evidence" value="ECO:0007669"/>
    <property type="project" value="UniProtKB-KW"/>
</dbReference>
<keyword evidence="6" id="KW-0812">Transmembrane</keyword>
<evidence type="ECO:0000256" key="4">
    <source>
        <dbReference type="ARBA" id="ARBA00022525"/>
    </source>
</evidence>
<dbReference type="EMBL" id="BKCP01008404">
    <property type="protein sequence ID" value="GER48949.1"/>
    <property type="molecule type" value="Genomic_DNA"/>
</dbReference>
<dbReference type="InterPro" id="IPR010264">
    <property type="entry name" value="Self-incomp_S1"/>
</dbReference>
<evidence type="ECO:0000313" key="7">
    <source>
        <dbReference type="EMBL" id="GER48949.1"/>
    </source>
</evidence>
<evidence type="ECO:0000256" key="1">
    <source>
        <dbReference type="ARBA" id="ARBA00004613"/>
    </source>
</evidence>
<feature type="transmembrane region" description="Helical" evidence="6">
    <location>
        <begin position="6"/>
        <end position="24"/>
    </location>
</feature>
<dbReference type="GO" id="GO:0005576">
    <property type="term" value="C:extracellular region"/>
    <property type="evidence" value="ECO:0007669"/>
    <property type="project" value="UniProtKB-SubCell"/>
</dbReference>
<dbReference type="Pfam" id="PF05938">
    <property type="entry name" value="Self-incomp_S1"/>
    <property type="match status" value="1"/>
</dbReference>
<evidence type="ECO:0000256" key="5">
    <source>
        <dbReference type="ARBA" id="ARBA00022729"/>
    </source>
</evidence>
<name>A0A5A7QV44_STRAF</name>
<keyword evidence="3" id="KW-0713">Self-incompatibility</keyword>
<evidence type="ECO:0000256" key="6">
    <source>
        <dbReference type="SAM" id="Phobius"/>
    </source>
</evidence>
<reference evidence="8" key="1">
    <citation type="journal article" date="2019" name="Curr. Biol.">
        <title>Genome Sequence of Striga asiatica Provides Insight into the Evolution of Plant Parasitism.</title>
        <authorList>
            <person name="Yoshida S."/>
            <person name="Kim S."/>
            <person name="Wafula E.K."/>
            <person name="Tanskanen J."/>
            <person name="Kim Y.M."/>
            <person name="Honaas L."/>
            <person name="Yang Z."/>
            <person name="Spallek T."/>
            <person name="Conn C.E."/>
            <person name="Ichihashi Y."/>
            <person name="Cheong K."/>
            <person name="Cui S."/>
            <person name="Der J.P."/>
            <person name="Gundlach H."/>
            <person name="Jiao Y."/>
            <person name="Hori C."/>
            <person name="Ishida J.K."/>
            <person name="Kasahara H."/>
            <person name="Kiba T."/>
            <person name="Kim M.S."/>
            <person name="Koo N."/>
            <person name="Laohavisit A."/>
            <person name="Lee Y.H."/>
            <person name="Lumba S."/>
            <person name="McCourt P."/>
            <person name="Mortimer J.C."/>
            <person name="Mutuku J.M."/>
            <person name="Nomura T."/>
            <person name="Sasaki-Sekimoto Y."/>
            <person name="Seto Y."/>
            <person name="Wang Y."/>
            <person name="Wakatake T."/>
            <person name="Sakakibara H."/>
            <person name="Demura T."/>
            <person name="Yamaguchi S."/>
            <person name="Yoneyama K."/>
            <person name="Manabe R.I."/>
            <person name="Nelson D.C."/>
            <person name="Schulman A.H."/>
            <person name="Timko M.P."/>
            <person name="dePamphilis C.W."/>
            <person name="Choi D."/>
            <person name="Shirasu K."/>
        </authorList>
    </citation>
    <scope>NUCLEOTIDE SEQUENCE [LARGE SCALE GENOMIC DNA]</scope>
    <source>
        <strain evidence="8">cv. UVA1</strain>
    </source>
</reference>
<evidence type="ECO:0000256" key="2">
    <source>
        <dbReference type="ARBA" id="ARBA00005581"/>
    </source>
</evidence>
<sequence length="160" mass="18652">MKYSTILTYSLLPFIIFSPYFLLIKAIPTLHKPTSNTSNTKLDFDCKYKLFVKNNLPYTPGQFGTLSVHCFSRYEDFGYDLIGLDRTVNYTLCSNPRSTQYLCTLQWVNRTVDITIRAFEAYNDDRCYRTNLCFYAALRDGIYFTGNYPPSGLTLNHPWH</sequence>
<keyword evidence="6" id="KW-0472">Membrane</keyword>
<protein>
    <submittedName>
        <fullName evidence="7">Plant self-incompatibility protein S1 family</fullName>
    </submittedName>
</protein>
<dbReference type="OrthoDB" id="10284524at2759"/>
<organism evidence="7 8">
    <name type="scientific">Striga asiatica</name>
    <name type="common">Asiatic witchweed</name>
    <name type="synonym">Buchnera asiatica</name>
    <dbReference type="NCBI Taxonomy" id="4170"/>
    <lineage>
        <taxon>Eukaryota</taxon>
        <taxon>Viridiplantae</taxon>
        <taxon>Streptophyta</taxon>
        <taxon>Embryophyta</taxon>
        <taxon>Tracheophyta</taxon>
        <taxon>Spermatophyta</taxon>
        <taxon>Magnoliopsida</taxon>
        <taxon>eudicotyledons</taxon>
        <taxon>Gunneridae</taxon>
        <taxon>Pentapetalae</taxon>
        <taxon>asterids</taxon>
        <taxon>lamiids</taxon>
        <taxon>Lamiales</taxon>
        <taxon>Orobanchaceae</taxon>
        <taxon>Buchnereae</taxon>
        <taxon>Striga</taxon>
    </lineage>
</organism>
<dbReference type="AlphaFoldDB" id="A0A5A7QV44"/>
<keyword evidence="5" id="KW-0732">Signal</keyword>
<keyword evidence="8" id="KW-1185">Reference proteome</keyword>
<gene>
    <name evidence="7" type="ORF">STAS_26148</name>
</gene>
<comment type="caution">
    <text evidence="7">The sequence shown here is derived from an EMBL/GenBank/DDBJ whole genome shotgun (WGS) entry which is preliminary data.</text>
</comment>
<comment type="similarity">
    <text evidence="2">Belongs to the plant self-incompatibility (S1) protein family.</text>
</comment>
<comment type="subcellular location">
    <subcellularLocation>
        <location evidence="1">Secreted</location>
    </subcellularLocation>
</comment>
<evidence type="ECO:0000256" key="3">
    <source>
        <dbReference type="ARBA" id="ARBA00022471"/>
    </source>
</evidence>
<proteinExistence type="inferred from homology"/>
<evidence type="ECO:0000313" key="8">
    <source>
        <dbReference type="Proteomes" id="UP000325081"/>
    </source>
</evidence>